<evidence type="ECO:0000313" key="6">
    <source>
        <dbReference type="Proteomes" id="UP001523369"/>
    </source>
</evidence>
<dbReference type="SUPFAM" id="SSF53720">
    <property type="entry name" value="ALDH-like"/>
    <property type="match status" value="1"/>
</dbReference>
<dbReference type="Pfam" id="PF00171">
    <property type="entry name" value="Aldedh"/>
    <property type="match status" value="1"/>
</dbReference>
<comment type="similarity">
    <text evidence="3">Belongs to the aldehyde dehydrogenase family.</text>
</comment>
<dbReference type="InterPro" id="IPR016162">
    <property type="entry name" value="Ald_DH_N"/>
</dbReference>
<dbReference type="PANTHER" id="PTHR11699">
    <property type="entry name" value="ALDEHYDE DEHYDROGENASE-RELATED"/>
    <property type="match status" value="1"/>
</dbReference>
<dbReference type="InterPro" id="IPR016160">
    <property type="entry name" value="Ald_DH_CS_CYS"/>
</dbReference>
<feature type="active site" evidence="2">
    <location>
        <position position="249"/>
    </location>
</feature>
<accession>A0ABT1E3A0</accession>
<evidence type="ECO:0000256" key="1">
    <source>
        <dbReference type="ARBA" id="ARBA00023002"/>
    </source>
</evidence>
<organism evidence="5 6">
    <name type="scientific">Paractinoplanes aksuensis</name>
    <dbReference type="NCBI Taxonomy" id="2939490"/>
    <lineage>
        <taxon>Bacteria</taxon>
        <taxon>Bacillati</taxon>
        <taxon>Actinomycetota</taxon>
        <taxon>Actinomycetes</taxon>
        <taxon>Micromonosporales</taxon>
        <taxon>Micromonosporaceae</taxon>
        <taxon>Paractinoplanes</taxon>
    </lineage>
</organism>
<comment type="caution">
    <text evidence="5">The sequence shown here is derived from an EMBL/GenBank/DDBJ whole genome shotgun (WGS) entry which is preliminary data.</text>
</comment>
<evidence type="ECO:0000256" key="2">
    <source>
        <dbReference type="PROSITE-ProRule" id="PRU10007"/>
    </source>
</evidence>
<proteinExistence type="inferred from homology"/>
<dbReference type="InterPro" id="IPR016163">
    <property type="entry name" value="Ald_DH_C"/>
</dbReference>
<evidence type="ECO:0000256" key="3">
    <source>
        <dbReference type="RuleBase" id="RU003345"/>
    </source>
</evidence>
<reference evidence="5 6" key="1">
    <citation type="submission" date="2022-06" db="EMBL/GenBank/DDBJ databases">
        <title>New Species of the Genus Actinoplanes, ActinopZanes ferrugineus.</title>
        <authorList>
            <person name="Ding P."/>
        </authorList>
    </citation>
    <scope>NUCLEOTIDE SEQUENCE [LARGE SCALE GENOMIC DNA]</scope>
    <source>
        <strain evidence="5 6">TRM88003</strain>
    </source>
</reference>
<keyword evidence="6" id="KW-1185">Reference proteome</keyword>
<name>A0ABT1E3A0_9ACTN</name>
<feature type="domain" description="Aldehyde dehydrogenase" evidence="4">
    <location>
        <begin position="11"/>
        <end position="475"/>
    </location>
</feature>
<dbReference type="Proteomes" id="UP001523369">
    <property type="component" value="Unassembled WGS sequence"/>
</dbReference>
<evidence type="ECO:0000259" key="4">
    <source>
        <dbReference type="Pfam" id="PF00171"/>
    </source>
</evidence>
<gene>
    <name evidence="5" type="ORF">M1L60_43785</name>
</gene>
<sequence>MTEKLLIAGEWVPAASGATSTTYDPSTASPLAEFAEAGPADVDAAVAAARSAFEDPAWRDLTPDARGRLLWKVADLIERDAAAIAELETRDQGQPIAMSTGVNVTLAAQVFRYYAGWATKIEGKLSSVSVPDTLHYTRREPLGVVGLITPWNFPFAIAAWKLAPALATGNTVVLKPAEQTPLSTLRLGELCVEAGIPAGVVNVLTGGPEAGKALVAHRGVNKISFTGSTEVGQQIAAAAAIDLKRVGLELGGKAPSIITRGADIDAAVIGNLQGALFNTGQACGAYTRFYVDSKRADEFTEKIAAAAQTLKVGPGLDFDTVLGPLVSQEQLDRVAGYVDGGVAQGAQLVTGGGRASGPGLDAGYFFSPTVFSGVRDDMTIAREEIFGPVLSIFSYDDEDEVVARANATDYGLAAVVWTHDLTEAHRLAARIQAGTVFVNQLPLIDPGAPWGGFGLSGWGREMGTFALDEFTETKGVWVNLAR</sequence>
<dbReference type="InterPro" id="IPR016161">
    <property type="entry name" value="Ald_DH/histidinol_DH"/>
</dbReference>
<dbReference type="Gene3D" id="3.40.605.10">
    <property type="entry name" value="Aldehyde Dehydrogenase, Chain A, domain 1"/>
    <property type="match status" value="1"/>
</dbReference>
<dbReference type="Gene3D" id="3.40.309.10">
    <property type="entry name" value="Aldehyde Dehydrogenase, Chain A, domain 2"/>
    <property type="match status" value="1"/>
</dbReference>
<dbReference type="EMBL" id="JAMYJR010000060">
    <property type="protein sequence ID" value="MCO8277522.1"/>
    <property type="molecule type" value="Genomic_DNA"/>
</dbReference>
<dbReference type="PROSITE" id="PS00070">
    <property type="entry name" value="ALDEHYDE_DEHYDR_CYS"/>
    <property type="match status" value="1"/>
</dbReference>
<protein>
    <submittedName>
        <fullName evidence="5">Aldehyde dehydrogenase family protein</fullName>
    </submittedName>
</protein>
<dbReference type="InterPro" id="IPR029510">
    <property type="entry name" value="Ald_DH_CS_GLU"/>
</dbReference>
<dbReference type="PROSITE" id="PS00687">
    <property type="entry name" value="ALDEHYDE_DEHYDR_GLU"/>
    <property type="match status" value="1"/>
</dbReference>
<keyword evidence="1 3" id="KW-0560">Oxidoreductase</keyword>
<dbReference type="RefSeq" id="WP_253243535.1">
    <property type="nucleotide sequence ID" value="NZ_JAMYJR010000060.1"/>
</dbReference>
<evidence type="ECO:0000313" key="5">
    <source>
        <dbReference type="EMBL" id="MCO8277522.1"/>
    </source>
</evidence>
<dbReference type="InterPro" id="IPR015590">
    <property type="entry name" value="Aldehyde_DH_dom"/>
</dbReference>